<organism evidence="2 4">
    <name type="scientific">Bacteroides fragilis</name>
    <dbReference type="NCBI Taxonomy" id="817"/>
    <lineage>
        <taxon>Bacteria</taxon>
        <taxon>Pseudomonadati</taxon>
        <taxon>Bacteroidota</taxon>
        <taxon>Bacteroidia</taxon>
        <taxon>Bacteroidales</taxon>
        <taxon>Bacteroidaceae</taxon>
        <taxon>Bacteroides</taxon>
    </lineage>
</organism>
<sequence>MIFNGLVILFARMRTIFAKGVFLKQSKKKFSKSFAVLKNSFIIVMYSKAKQTANKYGEKKKKNR</sequence>
<evidence type="ECO:0000313" key="1">
    <source>
        <dbReference type="EMBL" id="TWV40294.1"/>
    </source>
</evidence>
<dbReference type="EMBL" id="VOHT01000007">
    <property type="protein sequence ID" value="TWV47276.1"/>
    <property type="molecule type" value="Genomic_DNA"/>
</dbReference>
<accession>A0AB38PL95</accession>
<evidence type="ECO:0000313" key="3">
    <source>
        <dbReference type="Proteomes" id="UP000315444"/>
    </source>
</evidence>
<evidence type="ECO:0000313" key="2">
    <source>
        <dbReference type="EMBL" id="TWV47276.1"/>
    </source>
</evidence>
<evidence type="ECO:0000313" key="4">
    <source>
        <dbReference type="Proteomes" id="UP000319026"/>
    </source>
</evidence>
<gene>
    <name evidence="2" type="ORF">FSA03_16905</name>
    <name evidence="1" type="ORF">FSA06_16915</name>
</gene>
<name>A0AB38PL95_BACFG</name>
<dbReference type="AlphaFoldDB" id="A0AB38PL95"/>
<dbReference type="EMBL" id="VOHV01000007">
    <property type="protein sequence ID" value="TWV40294.1"/>
    <property type="molecule type" value="Genomic_DNA"/>
</dbReference>
<protein>
    <submittedName>
        <fullName evidence="2">Uncharacterized protein</fullName>
    </submittedName>
</protein>
<dbReference type="Proteomes" id="UP000319026">
    <property type="component" value="Unassembled WGS sequence"/>
</dbReference>
<proteinExistence type="predicted"/>
<reference evidence="2 4" key="1">
    <citation type="submission" date="2019-07" db="EMBL/GenBank/DDBJ databases">
        <title>Genome Sequencing of Bacteroides fragilis.</title>
        <authorList>
            <person name="Pinto K.M."/>
            <person name="Ruoff K.L."/>
            <person name="Price C.E."/>
            <person name="Valls R.A."/>
            <person name="O'Toole G.A."/>
        </authorList>
    </citation>
    <scope>NUCLEOTIDE SEQUENCE [LARGE SCALE GENOMIC DNA]</scope>
    <source>
        <strain evidence="2 4">AD135F_3B</strain>
    </source>
</reference>
<reference evidence="1 3" key="2">
    <citation type="submission" date="2019-07" db="EMBL/GenBank/DDBJ databases">
        <title>Genome sequencing of Bacteroides fragilis.</title>
        <authorList>
            <person name="Galasyn E.V."/>
            <person name="Ruoff K.L."/>
            <person name="Price C.E."/>
            <person name="Valls R.A."/>
            <person name="O'Toole G.A."/>
        </authorList>
    </citation>
    <scope>NUCLEOTIDE SEQUENCE [LARGE SCALE GENOMIC DNA]</scope>
    <source>
        <strain evidence="1 3">AD135F_1B</strain>
    </source>
</reference>
<dbReference type="Proteomes" id="UP000315444">
    <property type="component" value="Unassembled WGS sequence"/>
</dbReference>
<comment type="caution">
    <text evidence="2">The sequence shown here is derived from an EMBL/GenBank/DDBJ whole genome shotgun (WGS) entry which is preliminary data.</text>
</comment>